<protein>
    <submittedName>
        <fullName evidence="2">Uncharacterized protein</fullName>
    </submittedName>
</protein>
<accession>A0A1Q9D1R7</accession>
<dbReference type="AlphaFoldDB" id="A0A1Q9D1R7"/>
<reference evidence="2 3" key="1">
    <citation type="submission" date="2016-02" db="EMBL/GenBank/DDBJ databases">
        <title>Genome analysis of coral dinoflagellate symbionts highlights evolutionary adaptations to a symbiotic lifestyle.</title>
        <authorList>
            <person name="Aranda M."/>
            <person name="Li Y."/>
            <person name="Liew Y.J."/>
            <person name="Baumgarten S."/>
            <person name="Simakov O."/>
            <person name="Wilson M."/>
            <person name="Piel J."/>
            <person name="Ashoor H."/>
            <person name="Bougouffa S."/>
            <person name="Bajic V.B."/>
            <person name="Ryu T."/>
            <person name="Ravasi T."/>
            <person name="Bayer T."/>
            <person name="Micklem G."/>
            <person name="Kim H."/>
            <person name="Bhak J."/>
            <person name="Lajeunesse T.C."/>
            <person name="Voolstra C.R."/>
        </authorList>
    </citation>
    <scope>NUCLEOTIDE SEQUENCE [LARGE SCALE GENOMIC DNA]</scope>
    <source>
        <strain evidence="2 3">CCMP2467</strain>
    </source>
</reference>
<dbReference type="EMBL" id="LSRX01000777">
    <property type="protein sequence ID" value="OLP89117.1"/>
    <property type="molecule type" value="Genomic_DNA"/>
</dbReference>
<feature type="region of interest" description="Disordered" evidence="1">
    <location>
        <begin position="113"/>
        <end position="181"/>
    </location>
</feature>
<evidence type="ECO:0000256" key="1">
    <source>
        <dbReference type="SAM" id="MobiDB-lite"/>
    </source>
</evidence>
<name>A0A1Q9D1R7_SYMMI</name>
<comment type="caution">
    <text evidence="2">The sequence shown here is derived from an EMBL/GenBank/DDBJ whole genome shotgun (WGS) entry which is preliminary data.</text>
</comment>
<organism evidence="2 3">
    <name type="scientific">Symbiodinium microadriaticum</name>
    <name type="common">Dinoflagellate</name>
    <name type="synonym">Zooxanthella microadriatica</name>
    <dbReference type="NCBI Taxonomy" id="2951"/>
    <lineage>
        <taxon>Eukaryota</taxon>
        <taxon>Sar</taxon>
        <taxon>Alveolata</taxon>
        <taxon>Dinophyceae</taxon>
        <taxon>Suessiales</taxon>
        <taxon>Symbiodiniaceae</taxon>
        <taxon>Symbiodinium</taxon>
    </lineage>
</organism>
<feature type="compositionally biased region" description="Basic and acidic residues" evidence="1">
    <location>
        <begin position="140"/>
        <end position="149"/>
    </location>
</feature>
<sequence length="408" mass="44599">MQVSGGCQRPCIVALGKLASQTFASRPRPPAASDPPGPCGRAHALAHRKLFYWGPVSRRSTDPAIFVALWAQIDCGQSESAQHFPSNVADRMRPTIGRRPEPGNLQWVGTGAAARGLSHARPRARYRQGREQSIHQSRGVGRDDMEARKGNSSCSMVWTRPRNRESRQQHTHRPGAHGEDTPYRWPETWVVFVPEDSCHPRGTTLWFHFATGRRPASGKRLPRPTTPMAQPRPAGSLESTNRDQIQHQDESDVDLVAALAGRVTLFILLPVVGGPCGVAGPGWKHGRSVRDGALALTRYSGRASLRPGLAVTSWTRAAVISEADHKCQSITTDLTTRFARRAQAELQCPGRAADQMRPGSTPRVPCADGLQRFGDDWPGLHQVFSRKAEGRFEETASMSSLTAGPSSD</sequence>
<dbReference type="Proteomes" id="UP000186817">
    <property type="component" value="Unassembled WGS sequence"/>
</dbReference>
<gene>
    <name evidence="2" type="ORF">AK812_SmicGene29449</name>
</gene>
<feature type="region of interest" description="Disordered" evidence="1">
    <location>
        <begin position="214"/>
        <end position="248"/>
    </location>
</feature>
<keyword evidence="3" id="KW-1185">Reference proteome</keyword>
<evidence type="ECO:0000313" key="3">
    <source>
        <dbReference type="Proteomes" id="UP000186817"/>
    </source>
</evidence>
<feature type="compositionally biased region" description="Basic residues" evidence="1">
    <location>
        <begin position="118"/>
        <end position="127"/>
    </location>
</feature>
<proteinExistence type="predicted"/>
<evidence type="ECO:0000313" key="2">
    <source>
        <dbReference type="EMBL" id="OLP89117.1"/>
    </source>
</evidence>